<protein>
    <submittedName>
        <fullName evidence="8">Pimeloyl-CoA dehydrogenase small subunit</fullName>
    </submittedName>
</protein>
<feature type="domain" description="Acyl-CoA dehydrogenase/oxidase C-terminal" evidence="6">
    <location>
        <begin position="224"/>
        <end position="337"/>
    </location>
</feature>
<proteinExistence type="inferred from homology"/>
<comment type="caution">
    <text evidence="8">The sequence shown here is derived from an EMBL/GenBank/DDBJ whole genome shotgun (WGS) entry which is preliminary data.</text>
</comment>
<dbReference type="PANTHER" id="PTHR43884">
    <property type="entry name" value="ACYL-COA DEHYDROGENASE"/>
    <property type="match status" value="1"/>
</dbReference>
<evidence type="ECO:0000256" key="2">
    <source>
        <dbReference type="ARBA" id="ARBA00009347"/>
    </source>
</evidence>
<comment type="similarity">
    <text evidence="2">Belongs to the acyl-CoA dehydrogenase family.</text>
</comment>
<keyword evidence="5" id="KW-0560">Oxidoreductase</keyword>
<dbReference type="GO" id="GO:0050660">
    <property type="term" value="F:flavin adenine dinucleotide binding"/>
    <property type="evidence" value="ECO:0007669"/>
    <property type="project" value="InterPro"/>
</dbReference>
<dbReference type="Proteomes" id="UP000264589">
    <property type="component" value="Unassembled WGS sequence"/>
</dbReference>
<dbReference type="OrthoDB" id="7328575at2"/>
<gene>
    <name evidence="8" type="ORF">DX908_13970</name>
</gene>
<keyword evidence="9" id="KW-1185">Reference proteome</keyword>
<evidence type="ECO:0000259" key="7">
    <source>
        <dbReference type="Pfam" id="PF02771"/>
    </source>
</evidence>
<dbReference type="EMBL" id="QUQO01000001">
    <property type="protein sequence ID" value="RFB06277.1"/>
    <property type="molecule type" value="Genomic_DNA"/>
</dbReference>
<feature type="domain" description="Acyl-CoA dehydrogenase/oxidase N-terminal" evidence="7">
    <location>
        <begin position="7"/>
        <end position="82"/>
    </location>
</feature>
<dbReference type="Gene3D" id="2.40.110.10">
    <property type="entry name" value="Butyryl-CoA Dehydrogenase, subunit A, domain 2"/>
    <property type="match status" value="1"/>
</dbReference>
<reference evidence="8 9" key="1">
    <citation type="submission" date="2018-08" db="EMBL/GenBank/DDBJ databases">
        <title>Parvularcula sp. SM1705, isolated from surface water of the South Sea China.</title>
        <authorList>
            <person name="Sun L."/>
        </authorList>
    </citation>
    <scope>NUCLEOTIDE SEQUENCE [LARGE SCALE GENOMIC DNA]</scope>
    <source>
        <strain evidence="8 9">SM1705</strain>
    </source>
</reference>
<keyword evidence="4" id="KW-0274">FAD</keyword>
<dbReference type="AlphaFoldDB" id="A0A371RLE7"/>
<dbReference type="PANTHER" id="PTHR43884:SF20">
    <property type="entry name" value="ACYL-COA DEHYDROGENASE FADE28"/>
    <property type="match status" value="1"/>
</dbReference>
<dbReference type="SUPFAM" id="SSF47203">
    <property type="entry name" value="Acyl-CoA dehydrogenase C-terminal domain-like"/>
    <property type="match status" value="1"/>
</dbReference>
<evidence type="ECO:0000256" key="1">
    <source>
        <dbReference type="ARBA" id="ARBA00001974"/>
    </source>
</evidence>
<evidence type="ECO:0000259" key="6">
    <source>
        <dbReference type="Pfam" id="PF00441"/>
    </source>
</evidence>
<dbReference type="InterPro" id="IPR009075">
    <property type="entry name" value="AcylCo_DH/oxidase_C"/>
</dbReference>
<dbReference type="InterPro" id="IPR036250">
    <property type="entry name" value="AcylCo_DH-like_C"/>
</dbReference>
<dbReference type="InterPro" id="IPR046373">
    <property type="entry name" value="Acyl-CoA_Oxase/DH_mid-dom_sf"/>
</dbReference>
<dbReference type="InterPro" id="IPR013786">
    <property type="entry name" value="AcylCoA_DH/ox_N"/>
</dbReference>
<evidence type="ECO:0000256" key="3">
    <source>
        <dbReference type="ARBA" id="ARBA00022630"/>
    </source>
</evidence>
<keyword evidence="3" id="KW-0285">Flavoprotein</keyword>
<evidence type="ECO:0000256" key="5">
    <source>
        <dbReference type="ARBA" id="ARBA00023002"/>
    </source>
</evidence>
<dbReference type="InterPro" id="IPR009100">
    <property type="entry name" value="AcylCoA_DH/oxidase_NM_dom_sf"/>
</dbReference>
<accession>A0A371RLE7</accession>
<dbReference type="Gene3D" id="1.10.540.10">
    <property type="entry name" value="Acyl-CoA dehydrogenase/oxidase, N-terminal domain"/>
    <property type="match status" value="1"/>
</dbReference>
<evidence type="ECO:0000256" key="4">
    <source>
        <dbReference type="ARBA" id="ARBA00022827"/>
    </source>
</evidence>
<name>A0A371RLE7_9PROT</name>
<evidence type="ECO:0000313" key="8">
    <source>
        <dbReference type="EMBL" id="RFB06277.1"/>
    </source>
</evidence>
<organism evidence="8 9">
    <name type="scientific">Parvularcula marina</name>
    <dbReference type="NCBI Taxonomy" id="2292771"/>
    <lineage>
        <taxon>Bacteria</taxon>
        <taxon>Pseudomonadati</taxon>
        <taxon>Pseudomonadota</taxon>
        <taxon>Alphaproteobacteria</taxon>
        <taxon>Parvularculales</taxon>
        <taxon>Parvularculaceae</taxon>
        <taxon>Parvularcula</taxon>
    </lineage>
</organism>
<dbReference type="RefSeq" id="WP_116392912.1">
    <property type="nucleotide sequence ID" value="NZ_QUQO01000001.1"/>
</dbReference>
<dbReference type="Gene3D" id="1.20.140.10">
    <property type="entry name" value="Butyryl-CoA Dehydrogenase, subunit A, domain 3"/>
    <property type="match status" value="1"/>
</dbReference>
<dbReference type="Pfam" id="PF00441">
    <property type="entry name" value="Acyl-CoA_dh_1"/>
    <property type="match status" value="1"/>
</dbReference>
<sequence length="363" mass="38721">MTLVLDTEQELLKDSVERLVRERYGFAERLRLARDGAWSRPFWGLLADQGLLGIGFSEDAGGLGEDGISAMLVAEALGRGLCLEPYLETVIVPSAALAAAGDAHHAMIEDIITGKKIVAPVFNRLSAEEEGKGVRLSGHARHVTHGDDADLLLVTAEGSDGRIHAGFVETLGDGVICRRYTGFDGRGAAEITFENVHIGAENMLATPEGGGRIAEHMEQAAIASLSAEASGIMAAVLDLTVEQLRTRQQFGQPLASFQSLQHRLAEMAIELEQTRSMANYAAHLTQSDDVDERRAGFAAIKGVVSASARFVGQQAVQLHGGLGVSEEHQIGWAHKRLTMIDMQFGGAAEQYSRLASLGGLGAN</sequence>
<evidence type="ECO:0000313" key="9">
    <source>
        <dbReference type="Proteomes" id="UP000264589"/>
    </source>
</evidence>
<dbReference type="InParanoid" id="A0A371RLE7"/>
<dbReference type="InterPro" id="IPR037069">
    <property type="entry name" value="AcylCoA_DH/ox_N_sf"/>
</dbReference>
<comment type="cofactor">
    <cofactor evidence="1">
        <name>FAD</name>
        <dbReference type="ChEBI" id="CHEBI:57692"/>
    </cofactor>
</comment>
<dbReference type="Pfam" id="PF02771">
    <property type="entry name" value="Acyl-CoA_dh_N"/>
    <property type="match status" value="1"/>
</dbReference>
<dbReference type="SUPFAM" id="SSF56645">
    <property type="entry name" value="Acyl-CoA dehydrogenase NM domain-like"/>
    <property type="match status" value="1"/>
</dbReference>
<dbReference type="CDD" id="cd00567">
    <property type="entry name" value="ACAD"/>
    <property type="match status" value="1"/>
</dbReference>
<dbReference type="GO" id="GO:0003995">
    <property type="term" value="F:acyl-CoA dehydrogenase activity"/>
    <property type="evidence" value="ECO:0007669"/>
    <property type="project" value="TreeGrafter"/>
</dbReference>